<keyword evidence="16" id="KW-1185">Reference proteome</keyword>
<evidence type="ECO:0000256" key="8">
    <source>
        <dbReference type="ARBA" id="ARBA00023242"/>
    </source>
</evidence>
<comment type="subunit">
    <text evidence="10">Interacts with CTNNB1, competitively inhibiting CTNNB1-TCF7L2/TCF4 interaction.</text>
</comment>
<dbReference type="STRING" id="8932.A0A2I0LWM5"/>
<dbReference type="PANTHER" id="PTHR47279">
    <property type="entry name" value="TRANSCRIPTION FACTOR SOX-30"/>
    <property type="match status" value="1"/>
</dbReference>
<evidence type="ECO:0000256" key="4">
    <source>
        <dbReference type="ARBA" id="ARBA00023015"/>
    </source>
</evidence>
<feature type="DNA-binding region" description="HMG box" evidence="12">
    <location>
        <begin position="277"/>
        <end position="345"/>
    </location>
</feature>
<evidence type="ECO:0000256" key="10">
    <source>
        <dbReference type="ARBA" id="ARBA00063959"/>
    </source>
</evidence>
<dbReference type="InParanoid" id="A0A2I0LWM5"/>
<reference evidence="15 16" key="1">
    <citation type="journal article" date="2013" name="Science">
        <title>Genomic diversity and evolution of the head crest in the rock pigeon.</title>
        <authorList>
            <person name="Shapiro M.D."/>
            <person name="Kronenberg Z."/>
            <person name="Li C."/>
            <person name="Domyan E.T."/>
            <person name="Pan H."/>
            <person name="Campbell M."/>
            <person name="Tan H."/>
            <person name="Huff C.D."/>
            <person name="Hu H."/>
            <person name="Vickrey A.I."/>
            <person name="Nielsen S.C."/>
            <person name="Stringham S.A."/>
            <person name="Hu H."/>
            <person name="Willerslev E."/>
            <person name="Gilbert M.T."/>
            <person name="Yandell M."/>
            <person name="Zhang G."/>
            <person name="Wang J."/>
        </authorList>
    </citation>
    <scope>NUCLEOTIDE SEQUENCE [LARGE SCALE GENOMIC DNA]</scope>
    <source>
        <tissue evidence="15">Blood</tissue>
    </source>
</reference>
<dbReference type="InterPro" id="IPR052856">
    <property type="entry name" value="SOX30_TF"/>
</dbReference>
<feature type="compositionally biased region" description="Polar residues" evidence="13">
    <location>
        <begin position="662"/>
        <end position="671"/>
    </location>
</feature>
<accession>A0A2I0LWM5</accession>
<evidence type="ECO:0000313" key="15">
    <source>
        <dbReference type="EMBL" id="PKK21823.1"/>
    </source>
</evidence>
<feature type="domain" description="HMG box" evidence="14">
    <location>
        <begin position="277"/>
        <end position="345"/>
    </location>
</feature>
<keyword evidence="5 12" id="KW-0238">DNA-binding</keyword>
<dbReference type="OrthoDB" id="6247875at2759"/>
<dbReference type="AlphaFoldDB" id="A0A2I0LWM5"/>
<feature type="compositionally biased region" description="Basic and acidic residues" evidence="13">
    <location>
        <begin position="108"/>
        <end position="124"/>
    </location>
</feature>
<evidence type="ECO:0000256" key="3">
    <source>
        <dbReference type="ARBA" id="ARBA00022491"/>
    </source>
</evidence>
<dbReference type="KEGG" id="clv:102087819"/>
<protein>
    <recommendedName>
        <fullName evidence="11">Transcription factor SOX-30</fullName>
    </recommendedName>
</protein>
<feature type="region of interest" description="Disordered" evidence="13">
    <location>
        <begin position="25"/>
        <end position="56"/>
    </location>
</feature>
<dbReference type="FunFam" id="1.10.30.10:FF:000027">
    <property type="entry name" value="Transcription factor SOX-30"/>
    <property type="match status" value="1"/>
</dbReference>
<sequence length="690" mass="74767">MPPTGTSAWPERKRKRPLRARQQALLGDQADLSMVSAGGRSVARDARPGPGAGPPPAVSMATALCGGRRACCALIGGRRGARGGGGRWPGLLRGQRRVGSPSPWWGKEGSRVVTKRERDHERGSGENQSEVKVLENRGDGKEPWRAAAAKAEPLPAAFEVKLEKDDGPAGSPCGPVQPSPTDHKAQLCQSFGILPEDVKLPVVFRPLPPGTRIQIQGPLPPDLIHVTKVPVNQVPLKTQSLLEPSVKIETKNVPLTVLPSDSGMPDTPFSKDKSGHVKRPMNAFMVWARIHRPALAKANPAANNAEISVQLGLEWSKLTEEQKQPYYDEAQKIKQRHREEFPGWVYQPRQGKRKRFPLPVSAVFAGAPQSLITTNPAGICPFQPPAYSVVIPNVKNSIGHPVCEASPAIRLPASSIQHAGPITLFQTTSASTAPVAVPAPTLPLRPVISPQHFAEPAQTEALDVSSGLSCSPKRPTPVFIESFSRNPSNVTNTNGRFSVSSSEPPKEYPGVSVFPRAVPLPQATPFLHSHLCESFPISQPPSLFGVPPRFSFYHPYFVPGPHYFPSSTCPFSRPPFGCGNFSSSVPECLGFYEDRYQRAEVMFSALDGDYPFKEYPEGSVREEPRSCESLDVVSCHNSGSEEQYLSPLPQLDVGALEEVLSATPSSPSSVHLINVTDSDEEDEVKLLQEL</sequence>
<keyword evidence="7" id="KW-0804">Transcription</keyword>
<evidence type="ECO:0000256" key="2">
    <source>
        <dbReference type="ARBA" id="ARBA00022490"/>
    </source>
</evidence>
<evidence type="ECO:0000256" key="1">
    <source>
        <dbReference type="ARBA" id="ARBA00004496"/>
    </source>
</evidence>
<dbReference type="GO" id="GO:1990837">
    <property type="term" value="F:sequence-specific double-stranded DNA binding"/>
    <property type="evidence" value="ECO:0007669"/>
    <property type="project" value="TreeGrafter"/>
</dbReference>
<evidence type="ECO:0000256" key="11">
    <source>
        <dbReference type="ARBA" id="ARBA00070331"/>
    </source>
</evidence>
<dbReference type="PANTHER" id="PTHR47279:SF1">
    <property type="entry name" value="TRANSCRIPTION FACTOR SOX-30"/>
    <property type="match status" value="1"/>
</dbReference>
<evidence type="ECO:0000256" key="12">
    <source>
        <dbReference type="PROSITE-ProRule" id="PRU00267"/>
    </source>
</evidence>
<name>A0A2I0LWM5_COLLI</name>
<evidence type="ECO:0000256" key="5">
    <source>
        <dbReference type="ARBA" id="ARBA00023125"/>
    </source>
</evidence>
<evidence type="ECO:0000259" key="14">
    <source>
        <dbReference type="PROSITE" id="PS50118"/>
    </source>
</evidence>
<evidence type="ECO:0000256" key="9">
    <source>
        <dbReference type="ARBA" id="ARBA00054217"/>
    </source>
</evidence>
<dbReference type="EMBL" id="AKCR02000071">
    <property type="protein sequence ID" value="PKK21823.1"/>
    <property type="molecule type" value="Genomic_DNA"/>
</dbReference>
<comment type="function">
    <text evidence="9">Acts both as a transcriptional activator and a repressor. Binds to the DNA sequence 5'-ACAAT-3' and shows a preference for guanine residues surrounding this core motif. Binds to its own promoter and activates its own transcription. Required to activate the expression of postmeiotic genes involved in spermiogenesis. Binds to the promoter region of CTNNB1 and represses its transcription which leads to inhibition of Wnt signaling. Also inhibits Wnt signaling by binding to the CTNNB1 protein, preventing interaction of CTNNB1 with TCF7L2/TCF4.</text>
</comment>
<dbReference type="GO" id="GO:0001228">
    <property type="term" value="F:DNA-binding transcription activator activity, RNA polymerase II-specific"/>
    <property type="evidence" value="ECO:0007669"/>
    <property type="project" value="UniProtKB-ARBA"/>
</dbReference>
<dbReference type="Pfam" id="PF00505">
    <property type="entry name" value="HMG_box"/>
    <property type="match status" value="1"/>
</dbReference>
<gene>
    <name evidence="15" type="primary">SOX30</name>
    <name evidence="15" type="ORF">A306_00010675</name>
</gene>
<evidence type="ECO:0000256" key="7">
    <source>
        <dbReference type="ARBA" id="ARBA00023163"/>
    </source>
</evidence>
<keyword evidence="3" id="KW-0678">Repressor</keyword>
<evidence type="ECO:0000256" key="6">
    <source>
        <dbReference type="ARBA" id="ARBA00023159"/>
    </source>
</evidence>
<comment type="caution">
    <text evidence="15">The sequence shown here is derived from an EMBL/GenBank/DDBJ whole genome shotgun (WGS) entry which is preliminary data.</text>
</comment>
<dbReference type="Proteomes" id="UP000053872">
    <property type="component" value="Unassembled WGS sequence"/>
</dbReference>
<dbReference type="SUPFAM" id="SSF47095">
    <property type="entry name" value="HMG-box"/>
    <property type="match status" value="1"/>
</dbReference>
<proteinExistence type="predicted"/>
<evidence type="ECO:0000313" key="16">
    <source>
        <dbReference type="Proteomes" id="UP000053872"/>
    </source>
</evidence>
<feature type="compositionally biased region" description="Basic and acidic residues" evidence="13">
    <location>
        <begin position="132"/>
        <end position="142"/>
    </location>
</feature>
<dbReference type="InterPro" id="IPR009071">
    <property type="entry name" value="HMG_box_dom"/>
</dbReference>
<dbReference type="GO" id="GO:0005737">
    <property type="term" value="C:cytoplasm"/>
    <property type="evidence" value="ECO:0007669"/>
    <property type="project" value="UniProtKB-SubCell"/>
</dbReference>
<dbReference type="GO" id="GO:0005634">
    <property type="term" value="C:nucleus"/>
    <property type="evidence" value="ECO:0007669"/>
    <property type="project" value="UniProtKB-UniRule"/>
</dbReference>
<dbReference type="Gene3D" id="1.10.30.10">
    <property type="entry name" value="High mobility group box domain"/>
    <property type="match status" value="1"/>
</dbReference>
<comment type="subcellular location">
    <subcellularLocation>
        <location evidence="1">Cytoplasm</location>
    </subcellularLocation>
</comment>
<keyword evidence="8 12" id="KW-0539">Nucleus</keyword>
<keyword evidence="6" id="KW-0010">Activator</keyword>
<feature type="region of interest" description="Disordered" evidence="13">
    <location>
        <begin position="82"/>
        <end position="142"/>
    </location>
</feature>
<dbReference type="PROSITE" id="PS50118">
    <property type="entry name" value="HMG_BOX_2"/>
    <property type="match status" value="1"/>
</dbReference>
<feature type="region of interest" description="Disordered" evidence="13">
    <location>
        <begin position="660"/>
        <end position="690"/>
    </location>
</feature>
<dbReference type="SMART" id="SM00398">
    <property type="entry name" value="HMG"/>
    <property type="match status" value="1"/>
</dbReference>
<keyword evidence="4" id="KW-0805">Transcription regulation</keyword>
<evidence type="ECO:0000256" key="13">
    <source>
        <dbReference type="SAM" id="MobiDB-lite"/>
    </source>
</evidence>
<keyword evidence="2" id="KW-0963">Cytoplasm</keyword>
<organism evidence="15 16">
    <name type="scientific">Columba livia</name>
    <name type="common">Rock dove</name>
    <dbReference type="NCBI Taxonomy" id="8932"/>
    <lineage>
        <taxon>Eukaryota</taxon>
        <taxon>Metazoa</taxon>
        <taxon>Chordata</taxon>
        <taxon>Craniata</taxon>
        <taxon>Vertebrata</taxon>
        <taxon>Euteleostomi</taxon>
        <taxon>Archelosauria</taxon>
        <taxon>Archosauria</taxon>
        <taxon>Dinosauria</taxon>
        <taxon>Saurischia</taxon>
        <taxon>Theropoda</taxon>
        <taxon>Coelurosauria</taxon>
        <taxon>Aves</taxon>
        <taxon>Neognathae</taxon>
        <taxon>Neoaves</taxon>
        <taxon>Columbimorphae</taxon>
        <taxon>Columbiformes</taxon>
        <taxon>Columbidae</taxon>
        <taxon>Columba</taxon>
    </lineage>
</organism>
<dbReference type="InterPro" id="IPR036910">
    <property type="entry name" value="HMG_box_dom_sf"/>
</dbReference>